<feature type="non-terminal residue" evidence="1">
    <location>
        <position position="153"/>
    </location>
</feature>
<organism evidence="1 2">
    <name type="scientific">Ephemerocybe angulata</name>
    <dbReference type="NCBI Taxonomy" id="980116"/>
    <lineage>
        <taxon>Eukaryota</taxon>
        <taxon>Fungi</taxon>
        <taxon>Dikarya</taxon>
        <taxon>Basidiomycota</taxon>
        <taxon>Agaricomycotina</taxon>
        <taxon>Agaricomycetes</taxon>
        <taxon>Agaricomycetidae</taxon>
        <taxon>Agaricales</taxon>
        <taxon>Agaricineae</taxon>
        <taxon>Psathyrellaceae</taxon>
        <taxon>Ephemerocybe</taxon>
    </lineage>
</organism>
<keyword evidence="2" id="KW-1185">Reference proteome</keyword>
<dbReference type="AlphaFoldDB" id="A0A8H6MGJ6"/>
<feature type="non-terminal residue" evidence="1">
    <location>
        <position position="1"/>
    </location>
</feature>
<gene>
    <name evidence="1" type="ORF">DFP72DRAFT_868424</name>
</gene>
<sequence>GVHAQQGTCFAGYRKELMEVVAGDPWSHLPEPYARPSEIKVQISLTQLDAFKRYDGRVDTCWARYGKYPMLQGPPEAWYPHVPTRYRPVWTLSSEKAQTDCRTEQEVSDLVVVGLRASGGDEGHTISTNHNAPHTDRAAPGEIQMLDKRLLQC</sequence>
<name>A0A8H6MGJ6_9AGAR</name>
<comment type="caution">
    <text evidence="1">The sequence shown here is derived from an EMBL/GenBank/DDBJ whole genome shotgun (WGS) entry which is preliminary data.</text>
</comment>
<evidence type="ECO:0000313" key="1">
    <source>
        <dbReference type="EMBL" id="KAF6765769.1"/>
    </source>
</evidence>
<reference evidence="1 2" key="1">
    <citation type="submission" date="2020-07" db="EMBL/GenBank/DDBJ databases">
        <title>Comparative genomics of pyrophilous fungi reveals a link between fire events and developmental genes.</title>
        <authorList>
            <consortium name="DOE Joint Genome Institute"/>
            <person name="Steindorff A.S."/>
            <person name="Carver A."/>
            <person name="Calhoun S."/>
            <person name="Stillman K."/>
            <person name="Liu H."/>
            <person name="Lipzen A."/>
            <person name="Pangilinan J."/>
            <person name="Labutti K."/>
            <person name="Bruns T.D."/>
            <person name="Grigoriev I.V."/>
        </authorList>
    </citation>
    <scope>NUCLEOTIDE SEQUENCE [LARGE SCALE GENOMIC DNA]</scope>
    <source>
        <strain evidence="1 2">CBS 144469</strain>
    </source>
</reference>
<accession>A0A8H6MGJ6</accession>
<proteinExistence type="predicted"/>
<dbReference type="EMBL" id="JACGCI010000002">
    <property type="protein sequence ID" value="KAF6765769.1"/>
    <property type="molecule type" value="Genomic_DNA"/>
</dbReference>
<evidence type="ECO:0000313" key="2">
    <source>
        <dbReference type="Proteomes" id="UP000521943"/>
    </source>
</evidence>
<protein>
    <submittedName>
        <fullName evidence="1">Uncharacterized protein</fullName>
    </submittedName>
</protein>
<dbReference type="Proteomes" id="UP000521943">
    <property type="component" value="Unassembled WGS sequence"/>
</dbReference>